<dbReference type="InterPro" id="IPR029063">
    <property type="entry name" value="SAM-dependent_MTases_sf"/>
</dbReference>
<accession>Q026B9</accession>
<sequence>MLETIKRQLAHPDTCDLNIDDPRTTERRRGIIQSNRFLWRIYDEWYRLIAERIPKGPGRVLEFGSGAGFLAQYIPDLIASEVFQCPDIQLMLDARRLPFSSGSLKAIAMVDVLHHIPDNRAFLTEAQRCLRSGGSIVMIEPWVSTWSRPIYTHLHHEPFVPDSKDWTFPSSGPLSGANGALPWIIFQRDQREFEAEFRGLEIQTVRPFMPFRYLVSGGVSMRQLMPEATFPLWRKLESWLHPWPNHWSMFALIHLTRR</sequence>
<name>Q026B9_SOLUE</name>
<dbReference type="Gene3D" id="3.40.50.150">
    <property type="entry name" value="Vaccinia Virus protein VP39"/>
    <property type="match status" value="1"/>
</dbReference>
<dbReference type="EMBL" id="CP000473">
    <property type="protein sequence ID" value="ABJ83150.1"/>
    <property type="molecule type" value="Genomic_DNA"/>
</dbReference>
<dbReference type="STRING" id="234267.Acid_2160"/>
<feature type="domain" description="Methyltransferase type 11" evidence="1">
    <location>
        <begin position="90"/>
        <end position="137"/>
    </location>
</feature>
<dbReference type="AlphaFoldDB" id="Q026B9"/>
<proteinExistence type="predicted"/>
<dbReference type="InterPro" id="IPR013216">
    <property type="entry name" value="Methyltransf_11"/>
</dbReference>
<dbReference type="InParanoid" id="Q026B9"/>
<reference evidence="2" key="1">
    <citation type="submission" date="2006-10" db="EMBL/GenBank/DDBJ databases">
        <title>Complete sequence of Solibacter usitatus Ellin6076.</title>
        <authorList>
            <consortium name="US DOE Joint Genome Institute"/>
            <person name="Copeland A."/>
            <person name="Lucas S."/>
            <person name="Lapidus A."/>
            <person name="Barry K."/>
            <person name="Detter J.C."/>
            <person name="Glavina del Rio T."/>
            <person name="Hammon N."/>
            <person name="Israni S."/>
            <person name="Dalin E."/>
            <person name="Tice H."/>
            <person name="Pitluck S."/>
            <person name="Thompson L.S."/>
            <person name="Brettin T."/>
            <person name="Bruce D."/>
            <person name="Han C."/>
            <person name="Tapia R."/>
            <person name="Gilna P."/>
            <person name="Schmutz J."/>
            <person name="Larimer F."/>
            <person name="Land M."/>
            <person name="Hauser L."/>
            <person name="Kyrpides N."/>
            <person name="Mikhailova N."/>
            <person name="Janssen P.H."/>
            <person name="Kuske C.R."/>
            <person name="Richardson P."/>
        </authorList>
    </citation>
    <scope>NUCLEOTIDE SEQUENCE</scope>
    <source>
        <strain evidence="2">Ellin6076</strain>
    </source>
</reference>
<organism evidence="2">
    <name type="scientific">Solibacter usitatus (strain Ellin6076)</name>
    <dbReference type="NCBI Taxonomy" id="234267"/>
    <lineage>
        <taxon>Bacteria</taxon>
        <taxon>Pseudomonadati</taxon>
        <taxon>Acidobacteriota</taxon>
        <taxon>Terriglobia</taxon>
        <taxon>Bryobacterales</taxon>
        <taxon>Solibacteraceae</taxon>
        <taxon>Candidatus Solibacter</taxon>
    </lineage>
</organism>
<dbReference type="Pfam" id="PF08241">
    <property type="entry name" value="Methyltransf_11"/>
    <property type="match status" value="1"/>
</dbReference>
<dbReference type="GO" id="GO:0008757">
    <property type="term" value="F:S-adenosylmethionine-dependent methyltransferase activity"/>
    <property type="evidence" value="ECO:0007669"/>
    <property type="project" value="InterPro"/>
</dbReference>
<keyword evidence="2" id="KW-0808">Transferase</keyword>
<dbReference type="KEGG" id="sus:Acid_2160"/>
<keyword evidence="2" id="KW-0489">Methyltransferase</keyword>
<dbReference type="GO" id="GO:0032259">
    <property type="term" value="P:methylation"/>
    <property type="evidence" value="ECO:0007669"/>
    <property type="project" value="UniProtKB-KW"/>
</dbReference>
<dbReference type="OrthoDB" id="262045at2"/>
<evidence type="ECO:0000259" key="1">
    <source>
        <dbReference type="Pfam" id="PF08241"/>
    </source>
</evidence>
<dbReference type="SUPFAM" id="SSF53335">
    <property type="entry name" value="S-adenosyl-L-methionine-dependent methyltransferases"/>
    <property type="match status" value="1"/>
</dbReference>
<evidence type="ECO:0000313" key="2">
    <source>
        <dbReference type="EMBL" id="ABJ83150.1"/>
    </source>
</evidence>
<dbReference type="eggNOG" id="COG2226">
    <property type="taxonomic scope" value="Bacteria"/>
</dbReference>
<gene>
    <name evidence="2" type="ordered locus">Acid_2160</name>
</gene>
<protein>
    <submittedName>
        <fullName evidence="2">Methyltransferase type 11</fullName>
    </submittedName>
</protein>
<dbReference type="HOGENOM" id="CLU_092410_0_0_0"/>